<reference evidence="11 12" key="1">
    <citation type="submission" date="2024-02" db="EMBL/GenBank/DDBJ databases">
        <title>Complete genome sequence of Pelagibacterium nitratireducens ZH15.</title>
        <authorList>
            <person name="Zhao L.H."/>
        </authorList>
    </citation>
    <scope>NUCLEOTIDE SEQUENCE [LARGE SCALE GENOMIC DNA]</scope>
    <source>
        <strain evidence="11 12">ZH15</strain>
    </source>
</reference>
<accession>A0ABZ2HZX4</accession>
<evidence type="ECO:0000256" key="1">
    <source>
        <dbReference type="ARBA" id="ARBA00004651"/>
    </source>
</evidence>
<evidence type="ECO:0000259" key="10">
    <source>
        <dbReference type="PROSITE" id="PS50929"/>
    </source>
</evidence>
<dbReference type="Proteomes" id="UP001369958">
    <property type="component" value="Chromosome"/>
</dbReference>
<keyword evidence="12" id="KW-1185">Reference proteome</keyword>
<keyword evidence="4" id="KW-0547">Nucleotide-binding</keyword>
<dbReference type="InterPro" id="IPR039421">
    <property type="entry name" value="Type_1_exporter"/>
</dbReference>
<feature type="transmembrane region" description="Helical" evidence="8">
    <location>
        <begin position="47"/>
        <end position="68"/>
    </location>
</feature>
<dbReference type="EMBL" id="CP146275">
    <property type="protein sequence ID" value="WWT33153.1"/>
    <property type="molecule type" value="Genomic_DNA"/>
</dbReference>
<dbReference type="InterPro" id="IPR003439">
    <property type="entry name" value="ABC_transporter-like_ATP-bd"/>
</dbReference>
<dbReference type="InterPro" id="IPR003593">
    <property type="entry name" value="AAA+_ATPase"/>
</dbReference>
<dbReference type="InterPro" id="IPR027417">
    <property type="entry name" value="P-loop_NTPase"/>
</dbReference>
<dbReference type="Pfam" id="PF00664">
    <property type="entry name" value="ABC_membrane"/>
    <property type="match status" value="1"/>
</dbReference>
<evidence type="ECO:0000313" key="11">
    <source>
        <dbReference type="EMBL" id="WWT33153.1"/>
    </source>
</evidence>
<dbReference type="PROSITE" id="PS50929">
    <property type="entry name" value="ABC_TM1F"/>
    <property type="match status" value="1"/>
</dbReference>
<proteinExistence type="inferred from homology"/>
<dbReference type="PANTHER" id="PTHR24221">
    <property type="entry name" value="ATP-BINDING CASSETTE SUB-FAMILY B"/>
    <property type="match status" value="1"/>
</dbReference>
<dbReference type="PROSITE" id="PS50893">
    <property type="entry name" value="ABC_TRANSPORTER_2"/>
    <property type="match status" value="1"/>
</dbReference>
<evidence type="ECO:0000256" key="7">
    <source>
        <dbReference type="ARBA" id="ARBA00023136"/>
    </source>
</evidence>
<dbReference type="PANTHER" id="PTHR24221:SF654">
    <property type="entry name" value="ATP-BINDING CASSETTE SUB-FAMILY B MEMBER 6"/>
    <property type="match status" value="1"/>
</dbReference>
<dbReference type="SMART" id="SM00382">
    <property type="entry name" value="AAA"/>
    <property type="match status" value="1"/>
</dbReference>
<dbReference type="RefSeq" id="WP_338608576.1">
    <property type="nucleotide sequence ID" value="NZ_CP146275.1"/>
</dbReference>
<dbReference type="SUPFAM" id="SSF90123">
    <property type="entry name" value="ABC transporter transmembrane region"/>
    <property type="match status" value="1"/>
</dbReference>
<dbReference type="Gene3D" id="3.40.50.300">
    <property type="entry name" value="P-loop containing nucleotide triphosphate hydrolases"/>
    <property type="match status" value="1"/>
</dbReference>
<gene>
    <name evidence="11" type="ORF">V6617_01375</name>
</gene>
<dbReference type="InterPro" id="IPR036640">
    <property type="entry name" value="ABC1_TM_sf"/>
</dbReference>
<feature type="transmembrane region" description="Helical" evidence="8">
    <location>
        <begin position="146"/>
        <end position="165"/>
    </location>
</feature>
<sequence length="554" mass="59830">MLSLAGAVAEMATLGAVVPFLSVLSGSEQVGQCDLLPGICELTPSQISVGFAAVITTAMAVRLLLLWVSTRFAYALGADLAREVYRRTLFQPYRFHVERNSSQIIAAINKVNQLIGSVIVPLIQGVVSLVIVIAILIALLGFAAQSALIAVASISVFYFSISAITRQILRRNSRIVANTEVERVRILQEGLGGIRDILLEGSQKLYMRRFSRVTIEQRQAQAANLFVRNVPRYLIEAVGMLVLVALAWWIQQRQGLAVALPTLGALALGAQRMLPQLQLIYFAWSSLNANKAIIEDVMELLALPLPEENIVAAPSAPMAGPFDGPIIEVNDVHFHYEGGGAPVLHSVNLSIARGARIGFIGKTGSGKSTLIDLIMGLLDPTSGNMTVCGQRLTAQNRRAWQARIAHVPQSIYLADASLAENIAFGAEKADIDHARVAEAVERAQLTAFIESLPDRYATLVGERGVRLSGGQRQRIGLARAFYKQSDILILDEATSALDDATEGAVMLGIETIGPETTVLVIAHRLTTLRSCDLVVELDKGRIVRSGTYQQIVGT</sequence>
<keyword evidence="6 8" id="KW-1133">Transmembrane helix</keyword>
<feature type="domain" description="ABC transporter" evidence="9">
    <location>
        <begin position="327"/>
        <end position="554"/>
    </location>
</feature>
<evidence type="ECO:0000259" key="9">
    <source>
        <dbReference type="PROSITE" id="PS50893"/>
    </source>
</evidence>
<name>A0ABZ2HZX4_9HYPH</name>
<organism evidence="11 12">
    <name type="scientific">Pelagibacterium nitratireducens</name>
    <dbReference type="NCBI Taxonomy" id="1046114"/>
    <lineage>
        <taxon>Bacteria</taxon>
        <taxon>Pseudomonadati</taxon>
        <taxon>Pseudomonadota</taxon>
        <taxon>Alphaproteobacteria</taxon>
        <taxon>Hyphomicrobiales</taxon>
        <taxon>Devosiaceae</taxon>
        <taxon>Pelagibacterium</taxon>
    </lineage>
</organism>
<evidence type="ECO:0000256" key="8">
    <source>
        <dbReference type="SAM" id="Phobius"/>
    </source>
</evidence>
<feature type="domain" description="ABC transmembrane type-1" evidence="10">
    <location>
        <begin position="1"/>
        <end position="289"/>
    </location>
</feature>
<evidence type="ECO:0000256" key="2">
    <source>
        <dbReference type="ARBA" id="ARBA00005417"/>
    </source>
</evidence>
<evidence type="ECO:0000256" key="5">
    <source>
        <dbReference type="ARBA" id="ARBA00022840"/>
    </source>
</evidence>
<dbReference type="InterPro" id="IPR011527">
    <property type="entry name" value="ABC1_TM_dom"/>
</dbReference>
<evidence type="ECO:0000256" key="4">
    <source>
        <dbReference type="ARBA" id="ARBA00022741"/>
    </source>
</evidence>
<feature type="transmembrane region" description="Helical" evidence="8">
    <location>
        <begin position="233"/>
        <end position="250"/>
    </location>
</feature>
<dbReference type="PROSITE" id="PS00211">
    <property type="entry name" value="ABC_TRANSPORTER_1"/>
    <property type="match status" value="1"/>
</dbReference>
<comment type="subcellular location">
    <subcellularLocation>
        <location evidence="1">Cell membrane</location>
        <topology evidence="1">Multi-pass membrane protein</topology>
    </subcellularLocation>
</comment>
<keyword evidence="7 8" id="KW-0472">Membrane</keyword>
<evidence type="ECO:0000256" key="6">
    <source>
        <dbReference type="ARBA" id="ARBA00022989"/>
    </source>
</evidence>
<keyword evidence="5 11" id="KW-0067">ATP-binding</keyword>
<comment type="similarity">
    <text evidence="2">Belongs to the ABC transporter superfamily.</text>
</comment>
<dbReference type="SUPFAM" id="SSF52540">
    <property type="entry name" value="P-loop containing nucleoside triphosphate hydrolases"/>
    <property type="match status" value="1"/>
</dbReference>
<keyword evidence="3 8" id="KW-0812">Transmembrane</keyword>
<dbReference type="GO" id="GO:0005524">
    <property type="term" value="F:ATP binding"/>
    <property type="evidence" value="ECO:0007669"/>
    <property type="project" value="UniProtKB-KW"/>
</dbReference>
<dbReference type="Gene3D" id="1.20.1560.10">
    <property type="entry name" value="ABC transporter type 1, transmembrane domain"/>
    <property type="match status" value="1"/>
</dbReference>
<evidence type="ECO:0000313" key="12">
    <source>
        <dbReference type="Proteomes" id="UP001369958"/>
    </source>
</evidence>
<feature type="transmembrane region" description="Helical" evidence="8">
    <location>
        <begin position="7"/>
        <end position="27"/>
    </location>
</feature>
<protein>
    <submittedName>
        <fullName evidence="11">ABC transporter ATP-binding protein</fullName>
    </submittedName>
</protein>
<dbReference type="InterPro" id="IPR017871">
    <property type="entry name" value="ABC_transporter-like_CS"/>
</dbReference>
<feature type="transmembrane region" description="Helical" evidence="8">
    <location>
        <begin position="118"/>
        <end position="140"/>
    </location>
</feature>
<evidence type="ECO:0000256" key="3">
    <source>
        <dbReference type="ARBA" id="ARBA00022692"/>
    </source>
</evidence>
<dbReference type="Pfam" id="PF00005">
    <property type="entry name" value="ABC_tran"/>
    <property type="match status" value="1"/>
</dbReference>